<evidence type="ECO:0000313" key="2">
    <source>
        <dbReference type="Proteomes" id="UP001603857"/>
    </source>
</evidence>
<dbReference type="AlphaFoldDB" id="A0ABD1LJH7"/>
<dbReference type="EMBL" id="JBGMDY010000009">
    <property type="protein sequence ID" value="KAL2323682.1"/>
    <property type="molecule type" value="Genomic_DNA"/>
</dbReference>
<reference evidence="1 2" key="1">
    <citation type="submission" date="2024-08" db="EMBL/GenBank/DDBJ databases">
        <title>Insights into the chromosomal genome structure of Flemingia macrophylla.</title>
        <authorList>
            <person name="Ding Y."/>
            <person name="Zhao Y."/>
            <person name="Bi W."/>
            <person name="Wu M."/>
            <person name="Zhao G."/>
            <person name="Gong Y."/>
            <person name="Li W."/>
            <person name="Zhang P."/>
        </authorList>
    </citation>
    <scope>NUCLEOTIDE SEQUENCE [LARGE SCALE GENOMIC DNA]</scope>
    <source>
        <strain evidence="1">DYQJB</strain>
        <tissue evidence="1">Leaf</tissue>
    </source>
</reference>
<sequence>MDKALARPAINFLTSNSLPPAFTIIPATNKESKSIEICKELKEDNKEYL</sequence>
<evidence type="ECO:0000313" key="1">
    <source>
        <dbReference type="EMBL" id="KAL2323682.1"/>
    </source>
</evidence>
<gene>
    <name evidence="1" type="ORF">Fmac_028061</name>
</gene>
<proteinExistence type="predicted"/>
<protein>
    <submittedName>
        <fullName evidence="1">Uncharacterized protein</fullName>
    </submittedName>
</protein>
<keyword evidence="2" id="KW-1185">Reference proteome</keyword>
<accession>A0ABD1LJH7</accession>
<comment type="caution">
    <text evidence="1">The sequence shown here is derived from an EMBL/GenBank/DDBJ whole genome shotgun (WGS) entry which is preliminary data.</text>
</comment>
<organism evidence="1 2">
    <name type="scientific">Flemingia macrophylla</name>
    <dbReference type="NCBI Taxonomy" id="520843"/>
    <lineage>
        <taxon>Eukaryota</taxon>
        <taxon>Viridiplantae</taxon>
        <taxon>Streptophyta</taxon>
        <taxon>Embryophyta</taxon>
        <taxon>Tracheophyta</taxon>
        <taxon>Spermatophyta</taxon>
        <taxon>Magnoliopsida</taxon>
        <taxon>eudicotyledons</taxon>
        <taxon>Gunneridae</taxon>
        <taxon>Pentapetalae</taxon>
        <taxon>rosids</taxon>
        <taxon>fabids</taxon>
        <taxon>Fabales</taxon>
        <taxon>Fabaceae</taxon>
        <taxon>Papilionoideae</taxon>
        <taxon>50 kb inversion clade</taxon>
        <taxon>NPAAA clade</taxon>
        <taxon>indigoferoid/millettioid clade</taxon>
        <taxon>Phaseoleae</taxon>
        <taxon>Flemingia</taxon>
    </lineage>
</organism>
<dbReference type="Proteomes" id="UP001603857">
    <property type="component" value="Unassembled WGS sequence"/>
</dbReference>
<name>A0ABD1LJH7_9FABA</name>